<comment type="caution">
    <text evidence="6">The sequence shown here is derived from an EMBL/GenBank/DDBJ whole genome shotgun (WGS) entry which is preliminary data.</text>
</comment>
<dbReference type="AlphaFoldDB" id="A0A7C1FEI8"/>
<evidence type="ECO:0000256" key="4">
    <source>
        <dbReference type="ARBA" id="ARBA00022840"/>
    </source>
</evidence>
<evidence type="ECO:0000256" key="2">
    <source>
        <dbReference type="ARBA" id="ARBA00022448"/>
    </source>
</evidence>
<dbReference type="PANTHER" id="PTHR43335">
    <property type="entry name" value="ABC TRANSPORTER, ATP-BINDING PROTEIN"/>
    <property type="match status" value="1"/>
</dbReference>
<gene>
    <name evidence="6" type="ORF">ENQ20_04305</name>
</gene>
<dbReference type="SUPFAM" id="SSF52540">
    <property type="entry name" value="P-loop containing nucleoside triphosphate hydrolases"/>
    <property type="match status" value="1"/>
</dbReference>
<sequence length="331" mass="35611">MSVVTASSRTPPANTQGEAVIETSQLTKRYGKFTAVDNLNLTVHRGEVFGLLGPNGAGKTTTILMLLGLTEPTSGSVRVLGFDPTREPLEVKARVGYLPDAIGFYDELTARENLAYIARLNGLPHAEAAKRIPAAIERMGLGEVIDHPVATFSRGMRQRLGVAELLLKQPEIIIMDEPTLGLDPEAAHDFLKMILQLKQEGITILLSSHLLHQVQQVCDRVGLFSNGRMMISGTVAELAQRVLKGGYRITVQASGPVDAIRRALLALPGVQKVEQTQPETFVIHGAHDLRADAASAVVNAGGRLYGLDVEAPSLDEIYSVYFKEATNGAGS</sequence>
<dbReference type="Gene3D" id="3.40.50.300">
    <property type="entry name" value="P-loop containing nucleotide triphosphate hydrolases"/>
    <property type="match status" value="1"/>
</dbReference>
<evidence type="ECO:0000256" key="1">
    <source>
        <dbReference type="ARBA" id="ARBA00005417"/>
    </source>
</evidence>
<keyword evidence="2" id="KW-0813">Transport</keyword>
<dbReference type="PANTHER" id="PTHR43335:SF11">
    <property type="entry name" value="ABC TRANSPORTER RELATED"/>
    <property type="match status" value="1"/>
</dbReference>
<organism evidence="6">
    <name type="scientific">Caldilinea aerophila</name>
    <dbReference type="NCBI Taxonomy" id="133453"/>
    <lineage>
        <taxon>Bacteria</taxon>
        <taxon>Bacillati</taxon>
        <taxon>Chloroflexota</taxon>
        <taxon>Caldilineae</taxon>
        <taxon>Caldilineales</taxon>
        <taxon>Caldilineaceae</taxon>
        <taxon>Caldilinea</taxon>
    </lineage>
</organism>
<comment type="similarity">
    <text evidence="1">Belongs to the ABC transporter superfamily.</text>
</comment>
<accession>A0A7C1FEI8</accession>
<keyword evidence="4 6" id="KW-0067">ATP-binding</keyword>
<evidence type="ECO:0000313" key="6">
    <source>
        <dbReference type="EMBL" id="HDX30699.1"/>
    </source>
</evidence>
<protein>
    <submittedName>
        <fullName evidence="6">ABC transporter ATP-binding protein</fullName>
    </submittedName>
</protein>
<dbReference type="InterPro" id="IPR003439">
    <property type="entry name" value="ABC_transporter-like_ATP-bd"/>
</dbReference>
<dbReference type="Pfam" id="PF00005">
    <property type="entry name" value="ABC_tran"/>
    <property type="match status" value="1"/>
</dbReference>
<dbReference type="EMBL" id="DSMG01000049">
    <property type="protein sequence ID" value="HDX30699.1"/>
    <property type="molecule type" value="Genomic_DNA"/>
</dbReference>
<dbReference type="InterPro" id="IPR003593">
    <property type="entry name" value="AAA+_ATPase"/>
</dbReference>
<evidence type="ECO:0000259" key="5">
    <source>
        <dbReference type="PROSITE" id="PS50893"/>
    </source>
</evidence>
<keyword evidence="3" id="KW-0547">Nucleotide-binding</keyword>
<reference evidence="6" key="1">
    <citation type="journal article" date="2020" name="mSystems">
        <title>Genome- and Community-Level Interaction Insights into Carbon Utilization and Element Cycling Functions of Hydrothermarchaeota in Hydrothermal Sediment.</title>
        <authorList>
            <person name="Zhou Z."/>
            <person name="Liu Y."/>
            <person name="Xu W."/>
            <person name="Pan J."/>
            <person name="Luo Z.H."/>
            <person name="Li M."/>
        </authorList>
    </citation>
    <scope>NUCLEOTIDE SEQUENCE [LARGE SCALE GENOMIC DNA]</scope>
    <source>
        <strain evidence="6">SpSt-289</strain>
    </source>
</reference>
<proteinExistence type="inferred from homology"/>
<dbReference type="InterPro" id="IPR027417">
    <property type="entry name" value="P-loop_NTPase"/>
</dbReference>
<dbReference type="GO" id="GO:0005524">
    <property type="term" value="F:ATP binding"/>
    <property type="evidence" value="ECO:0007669"/>
    <property type="project" value="UniProtKB-KW"/>
</dbReference>
<name>A0A7C1FEI8_9CHLR</name>
<dbReference type="GO" id="GO:0016887">
    <property type="term" value="F:ATP hydrolysis activity"/>
    <property type="evidence" value="ECO:0007669"/>
    <property type="project" value="InterPro"/>
</dbReference>
<evidence type="ECO:0000256" key="3">
    <source>
        <dbReference type="ARBA" id="ARBA00022741"/>
    </source>
</evidence>
<feature type="domain" description="ABC transporter" evidence="5">
    <location>
        <begin position="21"/>
        <end position="251"/>
    </location>
</feature>
<dbReference type="PROSITE" id="PS50893">
    <property type="entry name" value="ABC_TRANSPORTER_2"/>
    <property type="match status" value="1"/>
</dbReference>
<dbReference type="CDD" id="cd03230">
    <property type="entry name" value="ABC_DR_subfamily_A"/>
    <property type="match status" value="1"/>
</dbReference>
<dbReference type="SMART" id="SM00382">
    <property type="entry name" value="AAA"/>
    <property type="match status" value="1"/>
</dbReference>